<evidence type="ECO:0000256" key="6">
    <source>
        <dbReference type="ARBA" id="ARBA00022801"/>
    </source>
</evidence>
<name>A0ABR2DZA2_9ROSI</name>
<evidence type="ECO:0000259" key="11">
    <source>
        <dbReference type="PROSITE" id="PS50994"/>
    </source>
</evidence>
<keyword evidence="7" id="KW-0695">RNA-directed DNA polymerase</keyword>
<keyword evidence="8" id="KW-0233">DNA recombination</keyword>
<dbReference type="Pfam" id="PF13456">
    <property type="entry name" value="RVT_3"/>
    <property type="match status" value="1"/>
</dbReference>
<dbReference type="InterPro" id="IPR001584">
    <property type="entry name" value="Integrase_cat-core"/>
</dbReference>
<evidence type="ECO:0000256" key="8">
    <source>
        <dbReference type="ARBA" id="ARBA00023172"/>
    </source>
</evidence>
<dbReference type="InterPro" id="IPR002156">
    <property type="entry name" value="RNaseH_domain"/>
</dbReference>
<evidence type="ECO:0000256" key="3">
    <source>
        <dbReference type="ARBA" id="ARBA00022695"/>
    </source>
</evidence>
<protein>
    <recommendedName>
        <fullName evidence="1">RNA-directed DNA polymerase</fullName>
        <ecNumber evidence="1">2.7.7.49</ecNumber>
    </recommendedName>
</protein>
<feature type="domain" description="RNase H type-1" evidence="10">
    <location>
        <begin position="930"/>
        <end position="1059"/>
    </location>
</feature>
<dbReference type="InterPro" id="IPR041588">
    <property type="entry name" value="Integrase_H2C2"/>
</dbReference>
<dbReference type="Pfam" id="PF00078">
    <property type="entry name" value="RVT_1"/>
    <property type="match status" value="1"/>
</dbReference>
<evidence type="ECO:0000256" key="2">
    <source>
        <dbReference type="ARBA" id="ARBA00022679"/>
    </source>
</evidence>
<dbReference type="PROSITE" id="PS50878">
    <property type="entry name" value="RT_POL"/>
    <property type="match status" value="1"/>
</dbReference>
<keyword evidence="4" id="KW-0540">Nuclease</keyword>
<dbReference type="Gene3D" id="2.40.70.10">
    <property type="entry name" value="Acid Proteases"/>
    <property type="match status" value="1"/>
</dbReference>
<dbReference type="Gene3D" id="1.10.340.70">
    <property type="match status" value="1"/>
</dbReference>
<dbReference type="InterPro" id="IPR012337">
    <property type="entry name" value="RNaseH-like_sf"/>
</dbReference>
<feature type="domain" description="Reverse transcriptase" evidence="9">
    <location>
        <begin position="507"/>
        <end position="686"/>
    </location>
</feature>
<proteinExistence type="predicted"/>
<evidence type="ECO:0000256" key="7">
    <source>
        <dbReference type="ARBA" id="ARBA00022918"/>
    </source>
</evidence>
<dbReference type="Proteomes" id="UP001472677">
    <property type="component" value="Unassembled WGS sequence"/>
</dbReference>
<evidence type="ECO:0000259" key="10">
    <source>
        <dbReference type="PROSITE" id="PS50879"/>
    </source>
</evidence>
<dbReference type="CDD" id="cd09274">
    <property type="entry name" value="RNase_HI_RT_Ty3"/>
    <property type="match status" value="1"/>
</dbReference>
<dbReference type="Pfam" id="PF17917">
    <property type="entry name" value="RT_RNaseH"/>
    <property type="match status" value="1"/>
</dbReference>
<feature type="domain" description="Integrase catalytic" evidence="11">
    <location>
        <begin position="1217"/>
        <end position="1378"/>
    </location>
</feature>
<dbReference type="Gene3D" id="3.10.20.370">
    <property type="match status" value="1"/>
</dbReference>
<dbReference type="SUPFAM" id="SSF56672">
    <property type="entry name" value="DNA/RNA polymerases"/>
    <property type="match status" value="1"/>
</dbReference>
<evidence type="ECO:0000256" key="4">
    <source>
        <dbReference type="ARBA" id="ARBA00022722"/>
    </source>
</evidence>
<dbReference type="CDD" id="cd01647">
    <property type="entry name" value="RT_LTR"/>
    <property type="match status" value="1"/>
</dbReference>
<reference evidence="12 13" key="1">
    <citation type="journal article" date="2024" name="G3 (Bethesda)">
        <title>Genome assembly of Hibiscus sabdariffa L. provides insights into metabolisms of medicinal natural products.</title>
        <authorList>
            <person name="Kim T."/>
        </authorList>
    </citation>
    <scope>NUCLEOTIDE SEQUENCE [LARGE SCALE GENOMIC DNA]</scope>
    <source>
        <strain evidence="12">TK-2024</strain>
        <tissue evidence="12">Old leaves</tissue>
    </source>
</reference>
<keyword evidence="3" id="KW-0548">Nucleotidyltransferase</keyword>
<gene>
    <name evidence="12" type="ORF">V6N12_038970</name>
</gene>
<evidence type="ECO:0000313" key="13">
    <source>
        <dbReference type="Proteomes" id="UP001472677"/>
    </source>
</evidence>
<dbReference type="Gene3D" id="3.30.70.270">
    <property type="match status" value="2"/>
</dbReference>
<dbReference type="Gene3D" id="3.10.10.10">
    <property type="entry name" value="HIV Type 1 Reverse Transcriptase, subunit A, domain 1"/>
    <property type="match status" value="1"/>
</dbReference>
<dbReference type="EC" id="2.7.7.49" evidence="1"/>
<sequence>MLVNNINAPNYIYFNDDEIPSGGMGTAKALHITTRCKGYTLPGVLIDNGSALNVLPLATMERLPIDSSHMKACNNTVRAFDGTERKVIGKIEVPLIIGPNTYEIDFIVMDIRPTYNCLLGRPWIHAAGAVPSSLHQKLKFILDGQLITMNAEEEIIASVTTDAPYIETDEKAVECSFRSLEFVNATFVAEGSRLRIPRLPDATKMGVKLTVGKGARAGMGLGKRLQGRKYAPTITPKWDRFGLGYKPNVKERQKEILKKQERRKARLRGEEISWEPITFPKLSESFISGGIIYSDLVEKKEEEKLQDMMEALDINVVFEEEKSEIYLRGIRPYTPGSVLNNWTAEALPTVFRSVSESLDITVSSDAEIDSEPAVELEVCLDESRDCEESLDYDLSPDLLRMVNQDEKQILPHKESLETVNLGDENERKEVKIGTCITAKTRHDLIELLFEFKDVFAWSYQDMPGLNTDMVVHKLPIKEGCKPVQQKLRRMRPDVLLKIKEEIKKQFDAGFLCTVKYSEWVANIVHVPKKDGKVRMCVDYRDLNKASPKDNFPLPHIDTLVDNAAKHSLFSFMDGFSGYNQIKMHPADMEKTTFITLWGTFCYKVMPFGLKNAGATYQRAMVTLFHDMMHKEVEVYVDDIIAKSQTEDEHVKVLRKLFLRLRKFQLKLNPNKCIFGAASGKLLGFIVSKKGIEVDPDKVKAIQELPPPQTQKEVRGFLGRLNYIARFISLLTEKCDPIFRLLKKHNPGEWNDECQEAFDKIKSYLSKTPVLVPPVPNRPLILYLTVCKNSIGCVLGQHDESGKKEKAIYYLSKKFTEYETRYSPIEKICCALIWTTKRLRQYMLYHTTWLISKLDPLKYLMESTALSGRMARWQILLSEFDLIYVSQKATKGSAIADFLASRALEDYEPLDFDFPNEDLMAIMTVEESPSGNKHWKMNFDGASNAIGKGIGAVLVSPEDDHYPFASKLDFDCTNNMAEYEACIMGIRAAIEHNIKILKVYGDSMLVIYQLRGEWGTRDATLREYRNLVLDLIKEFYEITFHYLPREDNQMADALATLSSLIQVNKASDLRPIQMSIYQSPAYCCDVEEGEHDEHPWFHDILQYVKFHQYPESTTENEKRTLRRLASEYVLDGDVLYKRRKDQVLLRCVDAAEAKMILEEVHEGICGTHANGFTMARQIMRFGYYWSTMEKDCINYAKKCHKCQIYGDKIHVPPSPLHVMTSPWPFSMWGMDVIGPINPKASNGHRFIFVMIDYFTKWVEAASYANVTKSAVCRFLKKEIICRYGMPESIISDRASNLNNRLIKQVCEQFNIKHHNSTAYRPQMNGAVEAANKNIKKIVAKMAETYKDWHEKLPFALYAYRTSVRTSTGATPFSLVYGMEAVLPIEVEIPSLRVLSEIKLDDAEWIQARYDQLNLIEEKRLKAIRHGQMYQRRMMRAYNKKVRPREFHEGNLVLKRIPAIRVDSRGKWAPNWEGPYVVKKAFSGGALILTEMDGKDLPNPMNSDVVKKYYA</sequence>
<comment type="caution">
    <text evidence="12">The sequence shown here is derived from an EMBL/GenBank/DDBJ whole genome shotgun (WGS) entry which is preliminary data.</text>
</comment>
<evidence type="ECO:0000313" key="12">
    <source>
        <dbReference type="EMBL" id="KAK8550251.1"/>
    </source>
</evidence>
<dbReference type="InterPro" id="IPR021109">
    <property type="entry name" value="Peptidase_aspartic_dom_sf"/>
</dbReference>
<dbReference type="CDD" id="cd00303">
    <property type="entry name" value="retropepsin_like"/>
    <property type="match status" value="1"/>
</dbReference>
<keyword evidence="6" id="KW-0378">Hydrolase</keyword>
<keyword evidence="13" id="KW-1185">Reference proteome</keyword>
<accession>A0ABR2DZA2</accession>
<dbReference type="Pfam" id="PF00665">
    <property type="entry name" value="rve"/>
    <property type="match status" value="1"/>
</dbReference>
<organism evidence="12 13">
    <name type="scientific">Hibiscus sabdariffa</name>
    <name type="common">roselle</name>
    <dbReference type="NCBI Taxonomy" id="183260"/>
    <lineage>
        <taxon>Eukaryota</taxon>
        <taxon>Viridiplantae</taxon>
        <taxon>Streptophyta</taxon>
        <taxon>Embryophyta</taxon>
        <taxon>Tracheophyta</taxon>
        <taxon>Spermatophyta</taxon>
        <taxon>Magnoliopsida</taxon>
        <taxon>eudicotyledons</taxon>
        <taxon>Gunneridae</taxon>
        <taxon>Pentapetalae</taxon>
        <taxon>rosids</taxon>
        <taxon>malvids</taxon>
        <taxon>Malvales</taxon>
        <taxon>Malvaceae</taxon>
        <taxon>Malvoideae</taxon>
        <taxon>Hibiscus</taxon>
    </lineage>
</organism>
<dbReference type="InterPro" id="IPR000477">
    <property type="entry name" value="RT_dom"/>
</dbReference>
<dbReference type="InterPro" id="IPR036397">
    <property type="entry name" value="RNaseH_sf"/>
</dbReference>
<evidence type="ECO:0000256" key="5">
    <source>
        <dbReference type="ARBA" id="ARBA00022759"/>
    </source>
</evidence>
<dbReference type="PANTHER" id="PTHR48475:SF1">
    <property type="entry name" value="RNASE H TYPE-1 DOMAIN-CONTAINING PROTEIN"/>
    <property type="match status" value="1"/>
</dbReference>
<dbReference type="EMBL" id="JBBPBM010000020">
    <property type="protein sequence ID" value="KAK8550251.1"/>
    <property type="molecule type" value="Genomic_DNA"/>
</dbReference>
<evidence type="ECO:0000256" key="1">
    <source>
        <dbReference type="ARBA" id="ARBA00012493"/>
    </source>
</evidence>
<dbReference type="Pfam" id="PF17921">
    <property type="entry name" value="Integrase_H2C2"/>
    <property type="match status" value="1"/>
</dbReference>
<dbReference type="InterPro" id="IPR043128">
    <property type="entry name" value="Rev_trsase/Diguanyl_cyclase"/>
</dbReference>
<keyword evidence="5" id="KW-0255">Endonuclease</keyword>
<evidence type="ECO:0000259" key="9">
    <source>
        <dbReference type="PROSITE" id="PS50878"/>
    </source>
</evidence>
<dbReference type="SUPFAM" id="SSF53098">
    <property type="entry name" value="Ribonuclease H-like"/>
    <property type="match status" value="2"/>
</dbReference>
<dbReference type="CDD" id="cd09279">
    <property type="entry name" value="RNase_HI_like"/>
    <property type="match status" value="1"/>
</dbReference>
<dbReference type="Gene3D" id="3.30.420.10">
    <property type="entry name" value="Ribonuclease H-like superfamily/Ribonuclease H"/>
    <property type="match status" value="2"/>
</dbReference>
<dbReference type="InterPro" id="IPR043502">
    <property type="entry name" value="DNA/RNA_pol_sf"/>
</dbReference>
<dbReference type="InterPro" id="IPR041373">
    <property type="entry name" value="RT_RNaseH"/>
</dbReference>
<dbReference type="PROSITE" id="PS50879">
    <property type="entry name" value="RNASE_H_1"/>
    <property type="match status" value="1"/>
</dbReference>
<dbReference type="PROSITE" id="PS50994">
    <property type="entry name" value="INTEGRASE"/>
    <property type="match status" value="1"/>
</dbReference>
<keyword evidence="2" id="KW-0808">Transferase</keyword>
<dbReference type="PANTHER" id="PTHR48475">
    <property type="entry name" value="RIBONUCLEASE H"/>
    <property type="match status" value="1"/>
</dbReference>